<accession>A0ABD7X4G7</accession>
<sequence length="36" mass="4140">MVQVALEEGMTSDNTLQVSQFIDYLLNELHKISLMK</sequence>
<evidence type="ECO:0000313" key="2">
    <source>
        <dbReference type="Proteomes" id="UP001220217"/>
    </source>
</evidence>
<protein>
    <submittedName>
        <fullName evidence="1">Aspartyl-phosphate phosphatase Spo0E family protein</fullName>
    </submittedName>
</protein>
<dbReference type="EMBL" id="CP118719">
    <property type="protein sequence ID" value="WEA47206.1"/>
    <property type="molecule type" value="Genomic_DNA"/>
</dbReference>
<dbReference type="SUPFAM" id="SSF140500">
    <property type="entry name" value="BAS1536-like"/>
    <property type="match status" value="1"/>
</dbReference>
<dbReference type="Gene3D" id="4.10.280.10">
    <property type="entry name" value="Helix-loop-helix DNA-binding domain"/>
    <property type="match status" value="1"/>
</dbReference>
<dbReference type="InterPro" id="IPR018540">
    <property type="entry name" value="Spo0E-like"/>
</dbReference>
<reference evidence="1 2" key="1">
    <citation type="submission" date="2023-02" db="EMBL/GenBank/DDBJ databases">
        <title>Complete genome sequence of Priestia aryabhattai G5MAi6, a methanol-tolerant strain isolated from tap water in Hong Kong.</title>
        <authorList>
            <person name="Leung K.M."/>
            <person name="Lai G.K.K."/>
            <person name="Griffin S.D.J."/>
        </authorList>
    </citation>
    <scope>NUCLEOTIDE SEQUENCE [LARGE SCALE GENOMIC DNA]</scope>
    <source>
        <strain evidence="1 2">G5MAi6</strain>
        <plasmid evidence="1 2">pG5MAi6_1</plasmid>
    </source>
</reference>
<organism evidence="1 2">
    <name type="scientific">Priestia aryabhattai</name>
    <name type="common">Bacillus aryabhattai</name>
    <dbReference type="NCBI Taxonomy" id="412384"/>
    <lineage>
        <taxon>Bacteria</taxon>
        <taxon>Bacillati</taxon>
        <taxon>Bacillota</taxon>
        <taxon>Bacilli</taxon>
        <taxon>Bacillales</taxon>
        <taxon>Bacillaceae</taxon>
        <taxon>Priestia</taxon>
    </lineage>
</organism>
<dbReference type="Pfam" id="PF09388">
    <property type="entry name" value="SpoOE-like"/>
    <property type="match status" value="1"/>
</dbReference>
<dbReference type="InterPro" id="IPR037208">
    <property type="entry name" value="Spo0E-like_sf"/>
</dbReference>
<dbReference type="RefSeq" id="WP_275037720.1">
    <property type="nucleotide sequence ID" value="NZ_CP118719.1"/>
</dbReference>
<proteinExistence type="predicted"/>
<evidence type="ECO:0000313" key="1">
    <source>
        <dbReference type="EMBL" id="WEA47206.1"/>
    </source>
</evidence>
<dbReference type="Proteomes" id="UP001220217">
    <property type="component" value="Plasmid pG5MAi6_1"/>
</dbReference>
<geneLocation type="plasmid" evidence="1 2">
    <name>pG5MAi6_1</name>
</geneLocation>
<keyword evidence="1" id="KW-0614">Plasmid</keyword>
<dbReference type="AlphaFoldDB" id="A0ABD7X4G7"/>
<name>A0ABD7X4G7_PRIAR</name>
<gene>
    <name evidence="1" type="ORF">PWO00_27555</name>
</gene>
<dbReference type="InterPro" id="IPR036638">
    <property type="entry name" value="HLH_DNA-bd_sf"/>
</dbReference>